<reference evidence="3" key="2">
    <citation type="submission" date="2021-01" db="UniProtKB">
        <authorList>
            <consortium name="EnsemblPlants"/>
        </authorList>
    </citation>
    <scope>IDENTIFICATION</scope>
</reference>
<dbReference type="Proteomes" id="UP000594261">
    <property type="component" value="Chromosome 5"/>
</dbReference>
<reference evidence="3 4" key="1">
    <citation type="journal article" date="2016" name="G3 (Bethesda)">
        <title>First Draft Assembly and Annotation of the Genome of a California Endemic Oak Quercus lobata Nee (Fagaceae).</title>
        <authorList>
            <person name="Sork V.L."/>
            <person name="Fitz-Gibbon S.T."/>
            <person name="Puiu D."/>
            <person name="Crepeau M."/>
            <person name="Gugger P.F."/>
            <person name="Sherman R."/>
            <person name="Stevens K."/>
            <person name="Langley C.H."/>
            <person name="Pellegrini M."/>
            <person name="Salzberg S.L."/>
        </authorList>
    </citation>
    <scope>NUCLEOTIDE SEQUENCE [LARGE SCALE GENOMIC DNA]</scope>
    <source>
        <strain evidence="3 4">cv. SW786</strain>
    </source>
</reference>
<evidence type="ECO:0000256" key="1">
    <source>
        <dbReference type="SAM" id="MobiDB-lite"/>
    </source>
</evidence>
<keyword evidence="2" id="KW-0472">Membrane</keyword>
<dbReference type="Gramene" id="QL05p022194:mrna">
    <property type="protein sequence ID" value="QL05p022194:mrna:CDS:1"/>
    <property type="gene ID" value="QL05p022194"/>
</dbReference>
<keyword evidence="2" id="KW-1133">Transmembrane helix</keyword>
<name>A0A7N2R4I0_QUELO</name>
<evidence type="ECO:0000313" key="4">
    <source>
        <dbReference type="Proteomes" id="UP000594261"/>
    </source>
</evidence>
<evidence type="ECO:0000256" key="2">
    <source>
        <dbReference type="SAM" id="Phobius"/>
    </source>
</evidence>
<accession>A0A7N2R4I0</accession>
<sequence length="104" mass="11173">MSFLSPFSPPPLSPEHPPEDDLQLDPPADELLPDMTPPPQSQSQSSSPPPIGLIGGAVVGGLVLLLVLGYCIIRYRRRKVDNQIPSKSEDGISRPKPQPGEPKS</sequence>
<dbReference type="EMBL" id="LRBV02000005">
    <property type="status" value="NOT_ANNOTATED_CDS"/>
    <property type="molecule type" value="Genomic_DNA"/>
</dbReference>
<proteinExistence type="predicted"/>
<protein>
    <submittedName>
        <fullName evidence="3">Uncharacterized protein</fullName>
    </submittedName>
</protein>
<keyword evidence="2" id="KW-0812">Transmembrane</keyword>
<organism evidence="3 4">
    <name type="scientific">Quercus lobata</name>
    <name type="common">Valley oak</name>
    <dbReference type="NCBI Taxonomy" id="97700"/>
    <lineage>
        <taxon>Eukaryota</taxon>
        <taxon>Viridiplantae</taxon>
        <taxon>Streptophyta</taxon>
        <taxon>Embryophyta</taxon>
        <taxon>Tracheophyta</taxon>
        <taxon>Spermatophyta</taxon>
        <taxon>Magnoliopsida</taxon>
        <taxon>eudicotyledons</taxon>
        <taxon>Gunneridae</taxon>
        <taxon>Pentapetalae</taxon>
        <taxon>rosids</taxon>
        <taxon>fabids</taxon>
        <taxon>Fagales</taxon>
        <taxon>Fagaceae</taxon>
        <taxon>Quercus</taxon>
    </lineage>
</organism>
<keyword evidence="4" id="KW-1185">Reference proteome</keyword>
<dbReference type="EnsemblPlants" id="QL05p022194:mrna">
    <property type="protein sequence ID" value="QL05p022194:mrna:CDS:1"/>
    <property type="gene ID" value="QL05p022194"/>
</dbReference>
<feature type="region of interest" description="Disordered" evidence="1">
    <location>
        <begin position="82"/>
        <end position="104"/>
    </location>
</feature>
<feature type="region of interest" description="Disordered" evidence="1">
    <location>
        <begin position="1"/>
        <end position="52"/>
    </location>
</feature>
<dbReference type="InParanoid" id="A0A7N2R4I0"/>
<evidence type="ECO:0000313" key="3">
    <source>
        <dbReference type="EnsemblPlants" id="QL05p022194:mrna:CDS:1"/>
    </source>
</evidence>
<feature type="transmembrane region" description="Helical" evidence="2">
    <location>
        <begin position="51"/>
        <end position="73"/>
    </location>
</feature>
<feature type="compositionally biased region" description="Acidic residues" evidence="1">
    <location>
        <begin position="18"/>
        <end position="32"/>
    </location>
</feature>
<dbReference type="AlphaFoldDB" id="A0A7N2R4I0"/>